<dbReference type="InterPro" id="IPR045012">
    <property type="entry name" value="NLP"/>
</dbReference>
<reference evidence="2" key="1">
    <citation type="journal article" date="2017" name="Nature">
        <title>The sunflower genome provides insights into oil metabolism, flowering and Asterid evolution.</title>
        <authorList>
            <person name="Badouin H."/>
            <person name="Gouzy J."/>
            <person name="Grassa C.J."/>
            <person name="Murat F."/>
            <person name="Staton S.E."/>
            <person name="Cottret L."/>
            <person name="Lelandais-Briere C."/>
            <person name="Owens G.L."/>
            <person name="Carrere S."/>
            <person name="Mayjonade B."/>
            <person name="Legrand L."/>
            <person name="Gill N."/>
            <person name="Kane N.C."/>
            <person name="Bowers J.E."/>
            <person name="Hubner S."/>
            <person name="Bellec A."/>
            <person name="Berard A."/>
            <person name="Berges H."/>
            <person name="Blanchet N."/>
            <person name="Boniface M.C."/>
            <person name="Brunel D."/>
            <person name="Catrice O."/>
            <person name="Chaidir N."/>
            <person name="Claudel C."/>
            <person name="Donnadieu C."/>
            <person name="Faraut T."/>
            <person name="Fievet G."/>
            <person name="Helmstetter N."/>
            <person name="King M."/>
            <person name="Knapp S.J."/>
            <person name="Lai Z."/>
            <person name="Le Paslier M.C."/>
            <person name="Lippi Y."/>
            <person name="Lorenzon L."/>
            <person name="Mandel J.R."/>
            <person name="Marage G."/>
            <person name="Marchand G."/>
            <person name="Marquand E."/>
            <person name="Bret-Mestries E."/>
            <person name="Morien E."/>
            <person name="Nambeesan S."/>
            <person name="Nguyen T."/>
            <person name="Pegot-Espagnet P."/>
            <person name="Pouilly N."/>
            <person name="Raftis F."/>
            <person name="Sallet E."/>
            <person name="Schiex T."/>
            <person name="Thomas J."/>
            <person name="Vandecasteele C."/>
            <person name="Vares D."/>
            <person name="Vear F."/>
            <person name="Vautrin S."/>
            <person name="Crespi M."/>
            <person name="Mangin B."/>
            <person name="Burke J.M."/>
            <person name="Salse J."/>
            <person name="Munos S."/>
            <person name="Vincourt P."/>
            <person name="Rieseberg L.H."/>
            <person name="Langlade N.B."/>
        </authorList>
    </citation>
    <scope>NUCLEOTIDE SEQUENCE</scope>
    <source>
        <tissue evidence="2">Leaves</tissue>
    </source>
</reference>
<keyword evidence="3" id="KW-1185">Reference proteome</keyword>
<dbReference type="PROSITE" id="PS51745">
    <property type="entry name" value="PB1"/>
    <property type="match status" value="1"/>
</dbReference>
<dbReference type="Gene3D" id="3.10.20.90">
    <property type="entry name" value="Phosphatidylinositol 3-kinase Catalytic Subunit, Chain A, domain 1"/>
    <property type="match status" value="1"/>
</dbReference>
<dbReference type="PANTHER" id="PTHR32002:SF35">
    <property type="entry name" value="PROTEIN NLP6"/>
    <property type="match status" value="1"/>
</dbReference>
<protein>
    <submittedName>
        <fullName evidence="2">PB1 domain-containing protein</fullName>
    </submittedName>
</protein>
<dbReference type="PANTHER" id="PTHR32002">
    <property type="entry name" value="PROTEIN NLP8"/>
    <property type="match status" value="1"/>
</dbReference>
<dbReference type="InterPro" id="IPR000270">
    <property type="entry name" value="PB1_dom"/>
</dbReference>
<name>A0A9K3NJ79_HELAN</name>
<sequence length="123" mass="13655">MDSSDLGSVVTDTSEADYASIEIVCDNFTGSVESSNLLNVSVTFNESIERFIFSRFDGLSKWTNKVAKRFKLDGQGFRLKYIDEDNELICICCDDDLNSALGTLCSNNSINLIYGKTSFNGLY</sequence>
<dbReference type="EMBL" id="MNCJ02000321">
    <property type="protein sequence ID" value="KAF5801650.1"/>
    <property type="molecule type" value="Genomic_DNA"/>
</dbReference>
<organism evidence="2 3">
    <name type="scientific">Helianthus annuus</name>
    <name type="common">Common sunflower</name>
    <dbReference type="NCBI Taxonomy" id="4232"/>
    <lineage>
        <taxon>Eukaryota</taxon>
        <taxon>Viridiplantae</taxon>
        <taxon>Streptophyta</taxon>
        <taxon>Embryophyta</taxon>
        <taxon>Tracheophyta</taxon>
        <taxon>Spermatophyta</taxon>
        <taxon>Magnoliopsida</taxon>
        <taxon>eudicotyledons</taxon>
        <taxon>Gunneridae</taxon>
        <taxon>Pentapetalae</taxon>
        <taxon>asterids</taxon>
        <taxon>campanulids</taxon>
        <taxon>Asterales</taxon>
        <taxon>Asteraceae</taxon>
        <taxon>Asteroideae</taxon>
        <taxon>Heliantheae alliance</taxon>
        <taxon>Heliantheae</taxon>
        <taxon>Helianthus</taxon>
    </lineage>
</organism>
<comment type="caution">
    <text evidence="2">The sequence shown here is derived from an EMBL/GenBank/DDBJ whole genome shotgun (WGS) entry which is preliminary data.</text>
</comment>
<proteinExistence type="predicted"/>
<dbReference type="InterPro" id="IPR053793">
    <property type="entry name" value="PB1-like"/>
</dbReference>
<dbReference type="SUPFAM" id="SSF54277">
    <property type="entry name" value="CAD &amp; PB1 domains"/>
    <property type="match status" value="1"/>
</dbReference>
<dbReference type="GO" id="GO:0003700">
    <property type="term" value="F:DNA-binding transcription factor activity"/>
    <property type="evidence" value="ECO:0007669"/>
    <property type="project" value="InterPro"/>
</dbReference>
<dbReference type="AlphaFoldDB" id="A0A9K3NJ79"/>
<dbReference type="Gramene" id="mRNA:HanXRQr2_Chr06g0250571">
    <property type="protein sequence ID" value="CDS:HanXRQr2_Chr06g0250571.1"/>
    <property type="gene ID" value="HanXRQr2_Chr06g0250571"/>
</dbReference>
<dbReference type="SMART" id="SM00666">
    <property type="entry name" value="PB1"/>
    <property type="match status" value="1"/>
</dbReference>
<dbReference type="Pfam" id="PF00564">
    <property type="entry name" value="PB1"/>
    <property type="match status" value="1"/>
</dbReference>
<dbReference type="CDD" id="cd05992">
    <property type="entry name" value="PB1"/>
    <property type="match status" value="1"/>
</dbReference>
<evidence type="ECO:0000313" key="2">
    <source>
        <dbReference type="EMBL" id="KAF5801650.1"/>
    </source>
</evidence>
<evidence type="ECO:0000313" key="3">
    <source>
        <dbReference type="Proteomes" id="UP000215914"/>
    </source>
</evidence>
<accession>A0A9K3NJ79</accession>
<reference evidence="2" key="2">
    <citation type="submission" date="2020-06" db="EMBL/GenBank/DDBJ databases">
        <title>Helianthus annuus Genome sequencing and assembly Release 2.</title>
        <authorList>
            <person name="Gouzy J."/>
            <person name="Langlade N."/>
            <person name="Munos S."/>
        </authorList>
    </citation>
    <scope>NUCLEOTIDE SEQUENCE</scope>
    <source>
        <tissue evidence="2">Leaves</tissue>
    </source>
</reference>
<evidence type="ECO:0000259" key="1">
    <source>
        <dbReference type="PROSITE" id="PS51745"/>
    </source>
</evidence>
<feature type="domain" description="PB1" evidence="1">
    <location>
        <begin position="37"/>
        <end position="117"/>
    </location>
</feature>
<gene>
    <name evidence="2" type="ORF">HanXRQr2_Chr06g0250571</name>
</gene>
<dbReference type="Proteomes" id="UP000215914">
    <property type="component" value="Unassembled WGS sequence"/>
</dbReference>